<dbReference type="FunFam" id="3.40.50.12780:FF:000030">
    <property type="entry name" value="Acyl-CoA synthetase family member 3"/>
    <property type="match status" value="1"/>
</dbReference>
<keyword evidence="6" id="KW-1185">Reference proteome</keyword>
<comment type="similarity">
    <text evidence="1">Belongs to the ATP-dependent AMP-binding enzyme family.</text>
</comment>
<dbReference type="PANTHER" id="PTHR43201">
    <property type="entry name" value="ACYL-COA SYNTHETASE"/>
    <property type="match status" value="1"/>
</dbReference>
<evidence type="ECO:0000259" key="4">
    <source>
        <dbReference type="Pfam" id="PF13193"/>
    </source>
</evidence>
<evidence type="ECO:0000256" key="1">
    <source>
        <dbReference type="ARBA" id="ARBA00006432"/>
    </source>
</evidence>
<dbReference type="InterPro" id="IPR045851">
    <property type="entry name" value="AMP-bd_C_sf"/>
</dbReference>
<dbReference type="GO" id="GO:0031956">
    <property type="term" value="F:medium-chain fatty acid-CoA ligase activity"/>
    <property type="evidence" value="ECO:0007669"/>
    <property type="project" value="TreeGrafter"/>
</dbReference>
<dbReference type="Pfam" id="PF00501">
    <property type="entry name" value="AMP-binding"/>
    <property type="match status" value="1"/>
</dbReference>
<evidence type="ECO:0000256" key="2">
    <source>
        <dbReference type="ARBA" id="ARBA00022598"/>
    </source>
</evidence>
<dbReference type="InterPro" id="IPR020459">
    <property type="entry name" value="AMP-binding"/>
</dbReference>
<evidence type="ECO:0008006" key="7">
    <source>
        <dbReference type="Google" id="ProtNLM"/>
    </source>
</evidence>
<evidence type="ECO:0000259" key="3">
    <source>
        <dbReference type="Pfam" id="PF00501"/>
    </source>
</evidence>
<dbReference type="CDD" id="cd05941">
    <property type="entry name" value="MCS"/>
    <property type="match status" value="1"/>
</dbReference>
<dbReference type="PRINTS" id="PR00154">
    <property type="entry name" value="AMPBINDING"/>
</dbReference>
<sequence length="610" mass="66830">MRCPFKTFNLRCIRLLVHTCRLNGSHRSLSALEVSASSSLTRGRGSCHLQSRLLSTLRPTTFMDVVKAAAKQGSAASDSVAIRDDQKSYSYQQLLSGAVNISRLLSNKELQSSAGNGHLNGARVGIIAKPSAEFAAGMLGTWLSGGVAVPLALSYPEAELLHVLNDSDVSLILSTGDYHDLMQSVAAKSSAKCSLIPSIPSGTTGVEKTPLENFQSSHGRSGEDPALIIYTSGTTGKPKGVVHTHKSISAQVHTLSDAWAYASSDQFLHCLPLHHVHGLFNALLAPLYAGSTVEFMPKFSVRGIWQRWRESYHEGKRADDAITVFTGVPTMYTRLIQGYEAMDPDLKAVSASAASNLRLMMCGSSALPYPVMQRWEAITGHRLLERYGMTEFVMAISNPLNEERRAGTVGKPFPGVEAKILKDESGDDALGVGELCIKSPSLFKEYWKLHEVTKGSFIDGGFFKTGDAVRVDEDGYYIIMGRTSADIMKVGGYKLSALEIESVLLEHPAVAECCVLGVEDKDYGELVCAIIVPEEEEKRKRAEESKPAITLDELCTWAKDKLAPYKVERVLIIYYKNALKISCQIEFLIDSLEGPHNTFKGQYYEVYHIF</sequence>
<organism evidence="5 6">
    <name type="scientific">Trapa natans</name>
    <name type="common">Water chestnut</name>
    <dbReference type="NCBI Taxonomy" id="22666"/>
    <lineage>
        <taxon>Eukaryota</taxon>
        <taxon>Viridiplantae</taxon>
        <taxon>Streptophyta</taxon>
        <taxon>Embryophyta</taxon>
        <taxon>Tracheophyta</taxon>
        <taxon>Spermatophyta</taxon>
        <taxon>Magnoliopsida</taxon>
        <taxon>eudicotyledons</taxon>
        <taxon>Gunneridae</taxon>
        <taxon>Pentapetalae</taxon>
        <taxon>rosids</taxon>
        <taxon>malvids</taxon>
        <taxon>Myrtales</taxon>
        <taxon>Lythraceae</taxon>
        <taxon>Trapa</taxon>
    </lineage>
</organism>
<dbReference type="GO" id="GO:0006631">
    <property type="term" value="P:fatty acid metabolic process"/>
    <property type="evidence" value="ECO:0007669"/>
    <property type="project" value="TreeGrafter"/>
</dbReference>
<dbReference type="Gene3D" id="3.40.50.12780">
    <property type="entry name" value="N-terminal domain of ligase-like"/>
    <property type="match status" value="1"/>
</dbReference>
<evidence type="ECO:0000313" key="6">
    <source>
        <dbReference type="Proteomes" id="UP001346149"/>
    </source>
</evidence>
<protein>
    <recommendedName>
        <fullName evidence="7">Malonate--CoA ligase</fullName>
    </recommendedName>
</protein>
<gene>
    <name evidence="5" type="ORF">SAY86_018685</name>
</gene>
<accession>A0AAN7LD52</accession>
<dbReference type="SUPFAM" id="SSF56801">
    <property type="entry name" value="Acetyl-CoA synthetase-like"/>
    <property type="match status" value="1"/>
</dbReference>
<dbReference type="PROSITE" id="PS00455">
    <property type="entry name" value="AMP_BINDING"/>
    <property type="match status" value="1"/>
</dbReference>
<feature type="domain" description="AMP-binding enzyme C-terminal" evidence="4">
    <location>
        <begin position="499"/>
        <end position="572"/>
    </location>
</feature>
<comment type="caution">
    <text evidence="5">The sequence shown here is derived from an EMBL/GenBank/DDBJ whole genome shotgun (WGS) entry which is preliminary data.</text>
</comment>
<dbReference type="Pfam" id="PF13193">
    <property type="entry name" value="AMP-binding_C"/>
    <property type="match status" value="1"/>
</dbReference>
<dbReference type="InterPro" id="IPR000873">
    <property type="entry name" value="AMP-dep_synth/lig_dom"/>
</dbReference>
<proteinExistence type="inferred from homology"/>
<dbReference type="InterPro" id="IPR020845">
    <property type="entry name" value="AMP-binding_CS"/>
</dbReference>
<dbReference type="InterPro" id="IPR025110">
    <property type="entry name" value="AMP-bd_C"/>
</dbReference>
<dbReference type="Gene3D" id="3.30.300.30">
    <property type="match status" value="1"/>
</dbReference>
<keyword evidence="2" id="KW-0436">Ligase</keyword>
<dbReference type="PANTHER" id="PTHR43201:SF8">
    <property type="entry name" value="ACYL-COA SYNTHETASE FAMILY MEMBER 3"/>
    <property type="match status" value="1"/>
</dbReference>
<name>A0AAN7LD52_TRANT</name>
<dbReference type="Proteomes" id="UP001346149">
    <property type="component" value="Unassembled WGS sequence"/>
</dbReference>
<evidence type="ECO:0000313" key="5">
    <source>
        <dbReference type="EMBL" id="KAK4784317.1"/>
    </source>
</evidence>
<feature type="domain" description="AMP-dependent synthetase/ligase" evidence="3">
    <location>
        <begin position="73"/>
        <end position="447"/>
    </location>
</feature>
<dbReference type="GO" id="GO:0005737">
    <property type="term" value="C:cytoplasm"/>
    <property type="evidence" value="ECO:0007669"/>
    <property type="project" value="UniProtKB-ARBA"/>
</dbReference>
<dbReference type="EMBL" id="JAXQNO010000014">
    <property type="protein sequence ID" value="KAK4784317.1"/>
    <property type="molecule type" value="Genomic_DNA"/>
</dbReference>
<dbReference type="AlphaFoldDB" id="A0AAN7LD52"/>
<reference evidence="5 6" key="1">
    <citation type="journal article" date="2023" name="Hortic Res">
        <title>Pangenome of water caltrop reveals structural variations and asymmetric subgenome divergence after allopolyploidization.</title>
        <authorList>
            <person name="Zhang X."/>
            <person name="Chen Y."/>
            <person name="Wang L."/>
            <person name="Yuan Y."/>
            <person name="Fang M."/>
            <person name="Shi L."/>
            <person name="Lu R."/>
            <person name="Comes H.P."/>
            <person name="Ma Y."/>
            <person name="Chen Y."/>
            <person name="Huang G."/>
            <person name="Zhou Y."/>
            <person name="Zheng Z."/>
            <person name="Qiu Y."/>
        </authorList>
    </citation>
    <scope>NUCLEOTIDE SEQUENCE [LARGE SCALE GENOMIC DNA]</scope>
    <source>
        <strain evidence="5">F231</strain>
    </source>
</reference>
<dbReference type="InterPro" id="IPR042099">
    <property type="entry name" value="ANL_N_sf"/>
</dbReference>